<keyword evidence="2" id="KW-1185">Reference proteome</keyword>
<evidence type="ECO:0000313" key="1">
    <source>
        <dbReference type="EMBL" id="CAK0733411.1"/>
    </source>
</evidence>
<accession>A0AAV1HQJ7</accession>
<proteinExistence type="predicted"/>
<comment type="caution">
    <text evidence="1">The sequence shown here is derived from an EMBL/GenBank/DDBJ whole genome shotgun (WGS) entry which is preliminary data.</text>
</comment>
<dbReference type="AlphaFoldDB" id="A0AAV1HQJ7"/>
<gene>
    <name evidence="1" type="ORF">CVIRNUC_000271</name>
</gene>
<name>A0AAV1HQJ7_9CHLO</name>
<evidence type="ECO:0000313" key="2">
    <source>
        <dbReference type="Proteomes" id="UP001314263"/>
    </source>
</evidence>
<organism evidence="1 2">
    <name type="scientific">Coccomyxa viridis</name>
    <dbReference type="NCBI Taxonomy" id="1274662"/>
    <lineage>
        <taxon>Eukaryota</taxon>
        <taxon>Viridiplantae</taxon>
        <taxon>Chlorophyta</taxon>
        <taxon>core chlorophytes</taxon>
        <taxon>Trebouxiophyceae</taxon>
        <taxon>Trebouxiophyceae incertae sedis</taxon>
        <taxon>Coccomyxaceae</taxon>
        <taxon>Coccomyxa</taxon>
    </lineage>
</organism>
<dbReference type="EMBL" id="CAUYUE010000001">
    <property type="protein sequence ID" value="CAK0733411.1"/>
    <property type="molecule type" value="Genomic_DNA"/>
</dbReference>
<reference evidence="1 2" key="1">
    <citation type="submission" date="2023-10" db="EMBL/GenBank/DDBJ databases">
        <authorList>
            <person name="Maclean D."/>
            <person name="Macfadyen A."/>
        </authorList>
    </citation>
    <scope>NUCLEOTIDE SEQUENCE [LARGE SCALE GENOMIC DNA]</scope>
</reference>
<protein>
    <submittedName>
        <fullName evidence="1">Uncharacterized protein</fullName>
    </submittedName>
</protein>
<sequence length="126" mass="13048">MSPGSQCWLEQGVVSGASYGLPTLESQIASSSIFGALKCRDALGAVYNAYKVSGDWSQVPQVNSAISPPSHLSLYADSVNASVILFHPTLLHGSTVAQITDKGNLLVYGSLINIFAAAAASGPYDS</sequence>
<dbReference type="Proteomes" id="UP001314263">
    <property type="component" value="Unassembled WGS sequence"/>
</dbReference>